<dbReference type="SUPFAM" id="SSF55021">
    <property type="entry name" value="ACT-like"/>
    <property type="match status" value="1"/>
</dbReference>
<comment type="caution">
    <text evidence="2">The sequence shown here is derived from an EMBL/GenBank/DDBJ whole genome shotgun (WGS) entry which is preliminary data.</text>
</comment>
<dbReference type="PROSITE" id="PS51671">
    <property type="entry name" value="ACT"/>
    <property type="match status" value="1"/>
</dbReference>
<proteinExistence type="predicted"/>
<protein>
    <submittedName>
        <fullName evidence="2">ACT domain-containing protein</fullName>
    </submittedName>
</protein>
<evidence type="ECO:0000313" key="2">
    <source>
        <dbReference type="EMBL" id="HEH35683.1"/>
    </source>
</evidence>
<dbReference type="AlphaFoldDB" id="A0A7J2TJC7"/>
<dbReference type="Pfam" id="PF01842">
    <property type="entry name" value="ACT"/>
    <property type="match status" value="1"/>
</dbReference>
<feature type="domain" description="ACT" evidence="1">
    <location>
        <begin position="6"/>
        <end position="85"/>
    </location>
</feature>
<sequence>MSELFTIVVELEDKPGQLLRVLEPIARNGGNIVGIVHQRGKKTPLNRVPVEISFTADPKRAERIFEELKKSFLIRMFGKIRTATMSLLLIGHIIHTDLSDTIKRIDSSEAECVELNVTMPEINNPSTAMMTISAKSCEALERALKRVKEICREKGIIVIEPVNEL</sequence>
<accession>A0A7J2TJC7</accession>
<dbReference type="InterPro" id="IPR045865">
    <property type="entry name" value="ACT-like_dom_sf"/>
</dbReference>
<dbReference type="EMBL" id="DSLA01000095">
    <property type="protein sequence ID" value="HEH35683.1"/>
    <property type="molecule type" value="Genomic_DNA"/>
</dbReference>
<evidence type="ECO:0000259" key="1">
    <source>
        <dbReference type="PROSITE" id="PS51671"/>
    </source>
</evidence>
<dbReference type="InterPro" id="IPR002912">
    <property type="entry name" value="ACT_dom"/>
</dbReference>
<name>A0A7J2TJC7_ARCFL</name>
<reference evidence="2" key="1">
    <citation type="journal article" date="2020" name="mSystems">
        <title>Genome- and Community-Level Interaction Insights into Carbon Utilization and Element Cycling Functions of Hydrothermarchaeota in Hydrothermal Sediment.</title>
        <authorList>
            <person name="Zhou Z."/>
            <person name="Liu Y."/>
            <person name="Xu W."/>
            <person name="Pan J."/>
            <person name="Luo Z.H."/>
            <person name="Li M."/>
        </authorList>
    </citation>
    <scope>NUCLEOTIDE SEQUENCE [LARGE SCALE GENOMIC DNA]</scope>
    <source>
        <strain evidence="2">SpSt-26</strain>
    </source>
</reference>
<dbReference type="Gene3D" id="3.30.70.260">
    <property type="match status" value="1"/>
</dbReference>
<gene>
    <name evidence="2" type="ORF">ENP88_05990</name>
</gene>
<dbReference type="InterPro" id="IPR044561">
    <property type="entry name" value="ACT_ThrD-II-like"/>
</dbReference>
<dbReference type="CDD" id="cd04886">
    <property type="entry name" value="ACT_ThrD-II-like"/>
    <property type="match status" value="1"/>
</dbReference>
<organism evidence="2">
    <name type="scientific">Archaeoglobus fulgidus</name>
    <dbReference type="NCBI Taxonomy" id="2234"/>
    <lineage>
        <taxon>Archaea</taxon>
        <taxon>Methanobacteriati</taxon>
        <taxon>Methanobacteriota</taxon>
        <taxon>Archaeoglobi</taxon>
        <taxon>Archaeoglobales</taxon>
        <taxon>Archaeoglobaceae</taxon>
        <taxon>Archaeoglobus</taxon>
    </lineage>
</organism>